<name>E8Z672_PFIPI</name>
<protein>
    <submittedName>
        <fullName evidence="2">Zinc finger protein-like</fullName>
    </submittedName>
</protein>
<reference evidence="2" key="2">
    <citation type="book" date="2010" name="PROCEEDINGS OF 13TH INTERNATIONAL CONFERENCE ON HARMFUL ALGAE" publisher="International Society For The Study of Harmful Algae" city="Hong Kong, China">
        <title>Dinoflagellate meta-transcriptomics enabled by spliced leader.</title>
        <editorList>
            <person name="Unknown A."/>
        </editorList>
        <authorList>
            <person name="Lin S."/>
            <person name="Zhang H."/>
        </authorList>
    </citation>
    <scope>NUCLEOTIDE SEQUENCE</scope>
    <source>
        <strain evidence="2">CCMP1831</strain>
    </source>
</reference>
<accession>E8Z672</accession>
<reference evidence="2" key="1">
    <citation type="submission" date="2008-12" db="EMBL/GenBank/DDBJ databases">
        <authorList>
            <person name="Zhang H."/>
            <person name="Lin S."/>
        </authorList>
    </citation>
    <scope>NUCLEOTIDE SEQUENCE</scope>
    <source>
        <strain evidence="2">CCMP1831</strain>
    </source>
</reference>
<evidence type="ECO:0000313" key="2">
    <source>
        <dbReference type="EMBL" id="ACU44952.1"/>
    </source>
</evidence>
<feature type="compositionally biased region" description="Polar residues" evidence="1">
    <location>
        <begin position="99"/>
        <end position="115"/>
    </location>
</feature>
<dbReference type="AlphaFoldDB" id="E8Z672"/>
<feature type="non-terminal residue" evidence="2">
    <location>
        <position position="1"/>
    </location>
</feature>
<sequence length="266" mass="29078">QLFQHSEKGLQALAMQQAKLKEAEKKKSPSTKLAQKKDLQKLVNEAGSMMATLEKQLPAADKKAFPKEAGELHAAFHSELSHLEGIDKQLSKEARKRAPTTTLRSIATPSKQSMAAQAALDNDVEKDRKENQALSKQADVDHVMSTLNAPIKPDPKGRLPAKKPSKAAARPQALAENAGALTASGVERWGTVFEPNLASAGAAGMRGQDVMYAPAQKEYAKYENTVSKWLNVKDPAAPTPHGTNWWEDKSKANDQWWTHNHAGRGY</sequence>
<evidence type="ECO:0000256" key="1">
    <source>
        <dbReference type="SAM" id="MobiDB-lite"/>
    </source>
</evidence>
<feature type="region of interest" description="Disordered" evidence="1">
    <location>
        <begin position="87"/>
        <end position="169"/>
    </location>
</feature>
<organism evidence="2">
    <name type="scientific">Pfiesteria piscicida</name>
    <name type="common">Phantom dinoflagellate</name>
    <dbReference type="NCBI Taxonomy" id="71001"/>
    <lineage>
        <taxon>Eukaryota</taxon>
        <taxon>Sar</taxon>
        <taxon>Alveolata</taxon>
        <taxon>Dinophyceae</taxon>
        <taxon>Peridiniales</taxon>
        <taxon>Pfiesteriaceae</taxon>
        <taxon>Pfiesteria</taxon>
    </lineage>
</organism>
<dbReference type="EMBL" id="FJ599899">
    <property type="protein sequence ID" value="ACU44952.1"/>
    <property type="molecule type" value="mRNA"/>
</dbReference>
<proteinExistence type="evidence at transcript level"/>